<keyword evidence="3" id="KW-0804">Transcription</keyword>
<organism evidence="5 6">
    <name type="scientific">Aquabacterium lacunae</name>
    <dbReference type="NCBI Taxonomy" id="2528630"/>
    <lineage>
        <taxon>Bacteria</taxon>
        <taxon>Pseudomonadati</taxon>
        <taxon>Pseudomonadota</taxon>
        <taxon>Betaproteobacteria</taxon>
        <taxon>Burkholderiales</taxon>
        <taxon>Aquabacterium</taxon>
    </lineage>
</organism>
<dbReference type="GO" id="GO:0003700">
    <property type="term" value="F:DNA-binding transcription factor activity"/>
    <property type="evidence" value="ECO:0007669"/>
    <property type="project" value="InterPro"/>
</dbReference>
<comment type="caution">
    <text evidence="5">The sequence shown here is derived from an EMBL/GenBank/DDBJ whole genome shotgun (WGS) entry which is preliminary data.</text>
</comment>
<keyword evidence="1" id="KW-0805">Transcription regulation</keyword>
<dbReference type="PROSITE" id="PS01124">
    <property type="entry name" value="HTH_ARAC_FAMILY_2"/>
    <property type="match status" value="1"/>
</dbReference>
<dbReference type="Pfam" id="PF12833">
    <property type="entry name" value="HTH_18"/>
    <property type="match status" value="1"/>
</dbReference>
<evidence type="ECO:0000256" key="3">
    <source>
        <dbReference type="ARBA" id="ARBA00023163"/>
    </source>
</evidence>
<dbReference type="EMBL" id="SIXI01000008">
    <property type="protein sequence ID" value="TBO27959.1"/>
    <property type="molecule type" value="Genomic_DNA"/>
</dbReference>
<dbReference type="SUPFAM" id="SSF46689">
    <property type="entry name" value="Homeodomain-like"/>
    <property type="match status" value="1"/>
</dbReference>
<dbReference type="GO" id="GO:0000976">
    <property type="term" value="F:transcription cis-regulatory region binding"/>
    <property type="evidence" value="ECO:0007669"/>
    <property type="project" value="TreeGrafter"/>
</dbReference>
<evidence type="ECO:0000256" key="2">
    <source>
        <dbReference type="ARBA" id="ARBA00023125"/>
    </source>
</evidence>
<evidence type="ECO:0000256" key="1">
    <source>
        <dbReference type="ARBA" id="ARBA00023015"/>
    </source>
</evidence>
<sequence length="351" mass="38669">MAPVTSPTSSSRGGFSSSYVKLLVDHVRLQGHDVAPVLQALQLPEAALADPVMRVTARRLTEGLHAAGRLCRDPHIGLTVGQQVKPAAMGPLGYALTSCSDLVDGLALFERLQALVCSEIQAEHRVVGDVLESRHQLLGDVPRDTQLWTFLMVSRIAFARWVASRHLVPYEIHLPCPAPADPRPLQAFMGCPLHFDAPEAREKGPADWLRMDNPHADPQIHSVMSAMTDHQWQQSLQAGDPLLGPLHQLIAHQLQRGQLPTLESLAEGLDSLLGMSPRQLQRRLADQGLSFKDEVEAVRRQQVLHELRHTNLPLVEVATRAAYAEPSSMHRAVRRWTGQTPAEVRQGLAPT</sequence>
<evidence type="ECO:0000313" key="6">
    <source>
        <dbReference type="Proteomes" id="UP000292120"/>
    </source>
</evidence>
<accession>A0A4Q9GZ36</accession>
<evidence type="ECO:0000259" key="4">
    <source>
        <dbReference type="PROSITE" id="PS01124"/>
    </source>
</evidence>
<dbReference type="RefSeq" id="WP_130969228.1">
    <property type="nucleotide sequence ID" value="NZ_SIXI01000008.1"/>
</dbReference>
<dbReference type="PANTHER" id="PTHR47894:SF1">
    <property type="entry name" value="HTH-TYPE TRANSCRIPTIONAL REGULATOR VQSM"/>
    <property type="match status" value="1"/>
</dbReference>
<dbReference type="PANTHER" id="PTHR47894">
    <property type="entry name" value="HTH-TYPE TRANSCRIPTIONAL REGULATOR GADX"/>
    <property type="match status" value="1"/>
</dbReference>
<feature type="domain" description="HTH araC/xylS-type" evidence="4">
    <location>
        <begin position="244"/>
        <end position="347"/>
    </location>
</feature>
<dbReference type="InterPro" id="IPR032687">
    <property type="entry name" value="AraC-type_N"/>
</dbReference>
<dbReference type="Proteomes" id="UP000292120">
    <property type="component" value="Unassembled WGS sequence"/>
</dbReference>
<dbReference type="Pfam" id="PF12625">
    <property type="entry name" value="Arabinose_bd"/>
    <property type="match status" value="1"/>
</dbReference>
<protein>
    <submittedName>
        <fullName evidence="5">AraC family transcriptional regulator</fullName>
    </submittedName>
</protein>
<dbReference type="InterPro" id="IPR018060">
    <property type="entry name" value="HTH_AraC"/>
</dbReference>
<dbReference type="InterPro" id="IPR009057">
    <property type="entry name" value="Homeodomain-like_sf"/>
</dbReference>
<keyword evidence="6" id="KW-1185">Reference proteome</keyword>
<dbReference type="SMART" id="SM00342">
    <property type="entry name" value="HTH_ARAC"/>
    <property type="match status" value="1"/>
</dbReference>
<evidence type="ECO:0000313" key="5">
    <source>
        <dbReference type="EMBL" id="TBO27959.1"/>
    </source>
</evidence>
<gene>
    <name evidence="5" type="ORF">EYS42_16145</name>
</gene>
<keyword evidence="2" id="KW-0238">DNA-binding</keyword>
<dbReference type="OrthoDB" id="6506763at2"/>
<proteinExistence type="predicted"/>
<dbReference type="AlphaFoldDB" id="A0A4Q9GZ36"/>
<dbReference type="Gene3D" id="1.10.10.60">
    <property type="entry name" value="Homeodomain-like"/>
    <property type="match status" value="1"/>
</dbReference>
<reference evidence="5 6" key="1">
    <citation type="submission" date="2019-02" db="EMBL/GenBank/DDBJ databases">
        <title>Aquabacterium sp. strain KMB7.</title>
        <authorList>
            <person name="Chen W.-M."/>
        </authorList>
    </citation>
    <scope>NUCLEOTIDE SEQUENCE [LARGE SCALE GENOMIC DNA]</scope>
    <source>
        <strain evidence="5 6">KMB7</strain>
    </source>
</reference>
<dbReference type="GO" id="GO:0005829">
    <property type="term" value="C:cytosol"/>
    <property type="evidence" value="ECO:0007669"/>
    <property type="project" value="TreeGrafter"/>
</dbReference>
<name>A0A4Q9GZ36_9BURK</name>